<dbReference type="Proteomes" id="UP001056588">
    <property type="component" value="Chromosome"/>
</dbReference>
<reference evidence="13" key="3">
    <citation type="submission" date="2017-10" db="EMBL/GenBank/DDBJ databases">
        <authorList>
            <person name="Vrbovska V."/>
            <person name="Kovarovic V."/>
            <person name="Indrakova A."/>
        </authorList>
    </citation>
    <scope>NUCLEOTIDE SEQUENCE</scope>
    <source>
        <strain evidence="13">CCM 8730</strain>
    </source>
</reference>
<evidence type="ECO:0000256" key="11">
    <source>
        <dbReference type="SAM" id="MobiDB-lite"/>
    </source>
</evidence>
<dbReference type="GO" id="GO:0005886">
    <property type="term" value="C:plasma membrane"/>
    <property type="evidence" value="ECO:0007669"/>
    <property type="project" value="UniProtKB-SubCell"/>
</dbReference>
<keyword evidence="16" id="KW-1185">Reference proteome</keyword>
<protein>
    <recommendedName>
        <fullName evidence="3">Type VII secretion system accessory factor EsaA</fullName>
    </recommendedName>
</protein>
<dbReference type="Proteomes" id="UP000223828">
    <property type="component" value="Unassembled WGS sequence"/>
</dbReference>
<organism evidence="13 15">
    <name type="scientific">Staphylococcus edaphicus</name>
    <dbReference type="NCBI Taxonomy" id="1955013"/>
    <lineage>
        <taxon>Bacteria</taxon>
        <taxon>Bacillati</taxon>
        <taxon>Bacillota</taxon>
        <taxon>Bacilli</taxon>
        <taxon>Bacillales</taxon>
        <taxon>Staphylococcaceae</taxon>
        <taxon>Staphylococcus</taxon>
    </lineage>
</organism>
<keyword evidence="5 12" id="KW-0812">Transmembrane</keyword>
<feature type="transmembrane region" description="Helical" evidence="12">
    <location>
        <begin position="942"/>
        <end position="961"/>
    </location>
</feature>
<feature type="transmembrane region" description="Helical" evidence="12">
    <location>
        <begin position="7"/>
        <end position="27"/>
    </location>
</feature>
<dbReference type="PANTHER" id="PTHR43077">
    <property type="entry name" value="TRANSPORT PERMEASE YVFS-RELATED"/>
    <property type="match status" value="1"/>
</dbReference>
<comment type="subcellular location">
    <subcellularLocation>
        <location evidence="1">Cell membrane</location>
        <topology evidence="1">Multi-pass membrane protein</topology>
    </subcellularLocation>
</comment>
<feature type="transmembrane region" description="Helical" evidence="12">
    <location>
        <begin position="915"/>
        <end position="935"/>
    </location>
</feature>
<evidence type="ECO:0000256" key="4">
    <source>
        <dbReference type="ARBA" id="ARBA00022475"/>
    </source>
</evidence>
<reference evidence="15" key="2">
    <citation type="submission" date="2017-10" db="EMBL/GenBank/DDBJ databases">
        <title>Staphylococcus edaphicus sp. nov., isolated in Antarctica, harbouring mecC gene and genomic islands essential in adaptation to extreme environment.</title>
        <authorList>
            <person name="Pantucek R."/>
            <person name="Sedlacek I."/>
            <person name="Indrakova A."/>
            <person name="Vrbovska V."/>
            <person name="Maslanova I."/>
            <person name="Kovarovic V."/>
            <person name="Svec P."/>
            <person name="Kralova S."/>
            <person name="Kristofova L."/>
            <person name="Keklakova J."/>
            <person name="Petras P."/>
            <person name="Doskar J."/>
        </authorList>
    </citation>
    <scope>NUCLEOTIDE SEQUENCE [LARGE SCALE GENOMIC DNA]</scope>
    <source>
        <strain evidence="15">CCM 5085</strain>
    </source>
</reference>
<evidence type="ECO:0000313" key="14">
    <source>
        <dbReference type="EMBL" id="UQW81642.1"/>
    </source>
</evidence>
<evidence type="ECO:0000256" key="1">
    <source>
        <dbReference type="ARBA" id="ARBA00004651"/>
    </source>
</evidence>
<evidence type="ECO:0000256" key="6">
    <source>
        <dbReference type="ARBA" id="ARBA00022989"/>
    </source>
</evidence>
<keyword evidence="4" id="KW-1003">Cell membrane</keyword>
<evidence type="ECO:0000313" key="15">
    <source>
        <dbReference type="Proteomes" id="UP000223828"/>
    </source>
</evidence>
<dbReference type="RefSeq" id="WP_099091421.1">
    <property type="nucleotide sequence ID" value="NZ_CP093217.1"/>
</dbReference>
<dbReference type="EMBL" id="MRZN01000035">
    <property type="protein sequence ID" value="PHK48486.1"/>
    <property type="molecule type" value="Genomic_DNA"/>
</dbReference>
<feature type="compositionally biased region" description="Low complexity" evidence="11">
    <location>
        <begin position="734"/>
        <end position="745"/>
    </location>
</feature>
<dbReference type="NCBIfam" id="TIGR03929">
    <property type="entry name" value="T7_esaA_Nterm"/>
    <property type="match status" value="1"/>
</dbReference>
<keyword evidence="8 12" id="KW-0472">Membrane</keyword>
<feature type="transmembrane region" description="Helical" evidence="12">
    <location>
        <begin position="878"/>
        <end position="903"/>
    </location>
</feature>
<reference evidence="14" key="4">
    <citation type="submission" date="2022-03" db="EMBL/GenBank/DDBJ databases">
        <title>Complete Genome Sequence of Staphylococcus edaphicus strain CCM 8731.</title>
        <authorList>
            <person name="Rimmer C.O."/>
            <person name="Thomas J.C."/>
        </authorList>
    </citation>
    <scope>NUCLEOTIDE SEQUENCE</scope>
    <source>
        <strain evidence="14">CCM 8731</strain>
    </source>
</reference>
<dbReference type="EMBL" id="CP093217">
    <property type="protein sequence ID" value="UQW81642.1"/>
    <property type="molecule type" value="Genomic_DNA"/>
</dbReference>
<comment type="similarity">
    <text evidence="2">Belongs to the EsaA family.</text>
</comment>
<feature type="region of interest" description="Disordered" evidence="11">
    <location>
        <begin position="720"/>
        <end position="745"/>
    </location>
</feature>
<evidence type="ECO:0000256" key="9">
    <source>
        <dbReference type="ARBA" id="ARBA00046722"/>
    </source>
</evidence>
<reference evidence="13" key="1">
    <citation type="journal article" date="2017" name="Appl. Environ. Microbiol.">
        <title>Staphylococcus edaphicus sp. nov., isolated in Antarctica, harbours mecC gene and genomic islands with suspected role in adaptation to extreme environment.</title>
        <authorList>
            <person name="Pantucek R."/>
            <person name="Sedlacek I."/>
            <person name="Indrakova A."/>
            <person name="Vrbovska V."/>
            <person name="Maslanova I."/>
            <person name="Kovarovic V."/>
            <person name="Svec P."/>
            <person name="Kralova S."/>
            <person name="Kristofova L."/>
            <person name="Keklakova J."/>
            <person name="Petras P."/>
            <person name="Doskar J."/>
        </authorList>
    </citation>
    <scope>NUCLEOTIDE SEQUENCE</scope>
    <source>
        <strain evidence="13">CCM 8730</strain>
    </source>
</reference>
<dbReference type="OrthoDB" id="4974788at2"/>
<evidence type="ECO:0000256" key="3">
    <source>
        <dbReference type="ARBA" id="ARBA00020819"/>
    </source>
</evidence>
<dbReference type="AlphaFoldDB" id="A0A2C6WL46"/>
<dbReference type="Gene3D" id="3.40.1710.10">
    <property type="entry name" value="abc type-2 transporter like domain"/>
    <property type="match status" value="1"/>
</dbReference>
<evidence type="ECO:0000256" key="8">
    <source>
        <dbReference type="ARBA" id="ARBA00023136"/>
    </source>
</evidence>
<evidence type="ECO:0000256" key="12">
    <source>
        <dbReference type="SAM" id="Phobius"/>
    </source>
</evidence>
<proteinExistence type="inferred from homology"/>
<gene>
    <name evidence="13" type="primary">esaA</name>
    <name evidence="13" type="ORF">BTJ66_13300</name>
    <name evidence="14" type="ORF">MNY58_00565</name>
</gene>
<evidence type="ECO:0000256" key="5">
    <source>
        <dbReference type="ARBA" id="ARBA00022692"/>
    </source>
</evidence>
<keyword evidence="7" id="KW-0843">Virulence</keyword>
<dbReference type="InterPro" id="IPR051328">
    <property type="entry name" value="T7SS_ABC-Transporter"/>
</dbReference>
<comment type="subunit">
    <text evidence="9">Homodimer. Interacts with EssB.</text>
</comment>
<evidence type="ECO:0000256" key="10">
    <source>
        <dbReference type="SAM" id="Coils"/>
    </source>
</evidence>
<name>A0A2C6WL46_9STAP</name>
<evidence type="ECO:0000256" key="7">
    <source>
        <dbReference type="ARBA" id="ARBA00023026"/>
    </source>
</evidence>
<evidence type="ECO:0000256" key="2">
    <source>
        <dbReference type="ARBA" id="ARBA00008338"/>
    </source>
</evidence>
<accession>A0A2C6WL46</accession>
<evidence type="ECO:0000313" key="13">
    <source>
        <dbReference type="EMBL" id="PHK48486.1"/>
    </source>
</evidence>
<keyword evidence="6 12" id="KW-1133">Transmembrane helix</keyword>
<keyword evidence="10" id="KW-0175">Coiled coil</keyword>
<evidence type="ECO:0000313" key="16">
    <source>
        <dbReference type="Proteomes" id="UP001056588"/>
    </source>
</evidence>
<dbReference type="PANTHER" id="PTHR43077:SF10">
    <property type="entry name" value="TRANSPORT PERMEASE PROTEIN"/>
    <property type="match status" value="1"/>
</dbReference>
<feature type="coiled-coil region" evidence="10">
    <location>
        <begin position="342"/>
        <end position="376"/>
    </location>
</feature>
<feature type="transmembrane region" description="Helical" evidence="12">
    <location>
        <begin position="839"/>
        <end position="858"/>
    </location>
</feature>
<feature type="transmembrane region" description="Helical" evidence="12">
    <location>
        <begin position="993"/>
        <end position="1014"/>
    </location>
</feature>
<sequence>MKKKNWIYTLTIILIILITTMGILMIVQQKSGNQAEHNTKSETKENKDIHIAIVNEDQQTTYNGKKINLGTPFIERLSDQNKYKFETVSRSIAENGLKHGTYQVMLVIPKDFSKLAMQLDEKTPSKMAIQYKTAVGQKESVAKETEQVVANVLNDFNKNLIQIYLTSIIDNLHNAQENVGDIMDRDQKVNNKFSNYLLDPLNDFPSLFTDALVNSLGANHDITKMIQNYNNSLISSDSSIFNINNNHTASTIVQDQNTLFDQNISALEKTLEDYKSRKDSVDINDYITQLKQFNSQLGQQSKADERSKEEYEEAFKENLNSVKNDVKKEESPFTDKMVDDYRQKLTQSMKTQLENNKDLNDALESSNKEKQKVIDAMVNNLRNSIENDSTGQDSFYILNMSNEDLENVGLTPEKVRDYQEILKDVQSFKDDFNKAHSWKEQIHQSSYQGKLNADDTSKLISEGVNVERKQTIKSKDINQLTVATDPNFDFEGTIKVNGKEYDLEDQEVELDTSRKSLDVTVKGVAKLKENVKYQNDFLKDKTMQLQLLFGQADKKPTDNGNQPSDQLEDKNASVVDLSIKHNLEGLLINADINQQLRSLDRFKAQYNLYQDLDIKLDDPKINNDDIADMMVNEVIKDMKNFKSDKTALLKQIDGLNSNSEKMVEDILNNKDQVTKNQNDISALVNDLDKTEKILNENPEEPKIDKEKGKEFTTLSTDLDKEVSKLSDRSTQLLSDSQESKSISESISGELNQLDDNVSKLHASGKGLGTRANDLNREMTKNEEDNQLFAKDFEKVLANSKDGDRQNEALKAFMSNPIQKKNLENVLANSSEKDTMSPTILVLLMYLIAMMTGYIFYSYERSKGSLNVIKQEFSKNNTLWNNVITSSIVTATGLIEGIIIGVIAMNRYAILSGYRVKFMFMIIITMMVFVLINTYLLRQLKSIGMFIMIAVLALYFIVMNYLNPSGNASDLNKLSPLSYIDTMIFNYLNAEHPVGLALVILTLLAIIGFILNMFIKRFKKERLI</sequence>
<dbReference type="InterPro" id="IPR023838">
    <property type="entry name" value="T7SS_EsaA"/>
</dbReference>